<proteinExistence type="predicted"/>
<protein>
    <submittedName>
        <fullName evidence="1">Uncharacterized protein</fullName>
    </submittedName>
</protein>
<dbReference type="EMBL" id="JANAWD010000854">
    <property type="protein sequence ID" value="KAJ3475458.1"/>
    <property type="molecule type" value="Genomic_DNA"/>
</dbReference>
<accession>A0AAD5YD20</accession>
<organism evidence="1 2">
    <name type="scientific">Meripilus lineatus</name>
    <dbReference type="NCBI Taxonomy" id="2056292"/>
    <lineage>
        <taxon>Eukaryota</taxon>
        <taxon>Fungi</taxon>
        <taxon>Dikarya</taxon>
        <taxon>Basidiomycota</taxon>
        <taxon>Agaricomycotina</taxon>
        <taxon>Agaricomycetes</taxon>
        <taxon>Polyporales</taxon>
        <taxon>Meripilaceae</taxon>
        <taxon>Meripilus</taxon>
    </lineage>
</organism>
<evidence type="ECO:0000313" key="1">
    <source>
        <dbReference type="EMBL" id="KAJ3475458.1"/>
    </source>
</evidence>
<dbReference type="Proteomes" id="UP001212997">
    <property type="component" value="Unassembled WGS sequence"/>
</dbReference>
<keyword evidence="2" id="KW-1185">Reference proteome</keyword>
<gene>
    <name evidence="1" type="ORF">NLI96_g11824</name>
</gene>
<dbReference type="AlphaFoldDB" id="A0AAD5YD20"/>
<reference evidence="1" key="1">
    <citation type="submission" date="2022-07" db="EMBL/GenBank/DDBJ databases">
        <title>Genome Sequence of Physisporinus lineatus.</title>
        <authorList>
            <person name="Buettner E."/>
        </authorList>
    </citation>
    <scope>NUCLEOTIDE SEQUENCE</scope>
    <source>
        <strain evidence="1">VT162</strain>
    </source>
</reference>
<evidence type="ECO:0000313" key="2">
    <source>
        <dbReference type="Proteomes" id="UP001212997"/>
    </source>
</evidence>
<sequence length="407" mass="45992">MPFSCTLPPEIWDYIIDNVHGDKKTLKACSLVAKSWLPSSHYNLFFSLSFHTRPERELEDIFNFLQTSSKVHSFTYEVKLFGSFEAKNAHDTKDVVCAHVLRNVFSYLPKVASLAMSGLFVTCRTACDHDPSDYPKLSLSRLSLVGLSARSSIFDLWQILIMAPTLDHLALEEVTVLSPDQDIPLNTLEDTALDIKYVVLSTVHLSLLRAVIQKMTFQNCLMLVYKPKLGPPMEEIPLIGHLICSAAQSLRTLHIFAGEVGAQRLIDDHEWASLNISKCINLQTFCADFMFSEFLRRMVPADYMSTEFKFKVLSYLPPSTRRITLYYHPNQDLNAQVDGATAFASFDWDYVEGLLSRLPHLVSALMTISAIGSEPEQNKEANDSIRTYLNSINRRGRLIVEVAEGIQ</sequence>
<comment type="caution">
    <text evidence="1">The sequence shown here is derived from an EMBL/GenBank/DDBJ whole genome shotgun (WGS) entry which is preliminary data.</text>
</comment>
<name>A0AAD5YD20_9APHY</name>